<evidence type="ECO:0000256" key="1">
    <source>
        <dbReference type="ARBA" id="ARBA00001862"/>
    </source>
</evidence>
<gene>
    <name evidence="11" type="ORF">HMPREF2137_02370</name>
</gene>
<dbReference type="InterPro" id="IPR010023">
    <property type="entry name" value="KdsC_fam"/>
</dbReference>
<dbReference type="InterPro" id="IPR036412">
    <property type="entry name" value="HAD-like_sf"/>
</dbReference>
<comment type="subunit">
    <text evidence="6">Homotetramer.</text>
</comment>
<dbReference type="AlphaFoldDB" id="A0A095ZPN8"/>
<keyword evidence="10" id="KW-0460">Magnesium</keyword>
<dbReference type="InterPro" id="IPR023214">
    <property type="entry name" value="HAD_sf"/>
</dbReference>
<dbReference type="OrthoDB" id="9805604at2"/>
<evidence type="ECO:0000313" key="12">
    <source>
        <dbReference type="Proteomes" id="UP000029556"/>
    </source>
</evidence>
<comment type="caution">
    <text evidence="11">The sequence shown here is derived from an EMBL/GenBank/DDBJ whole genome shotgun (WGS) entry which is preliminary data.</text>
</comment>
<dbReference type="InterPro" id="IPR003329">
    <property type="entry name" value="Cytidylyl_trans"/>
</dbReference>
<dbReference type="SUPFAM" id="SSF53448">
    <property type="entry name" value="Nucleotide-diphospho-sugar transferases"/>
    <property type="match status" value="1"/>
</dbReference>
<comment type="catalytic activity">
    <reaction evidence="1">
        <text>an N-acylneuraminate + CTP = a CMP-N-acyl-beta-neuraminate + diphosphate</text>
        <dbReference type="Rhea" id="RHEA:11344"/>
        <dbReference type="ChEBI" id="CHEBI:33019"/>
        <dbReference type="ChEBI" id="CHEBI:37563"/>
        <dbReference type="ChEBI" id="CHEBI:60073"/>
        <dbReference type="ChEBI" id="CHEBI:68671"/>
        <dbReference type="EC" id="2.7.7.43"/>
    </reaction>
</comment>
<dbReference type="GO" id="GO:0016788">
    <property type="term" value="F:hydrolase activity, acting on ester bonds"/>
    <property type="evidence" value="ECO:0007669"/>
    <property type="project" value="InterPro"/>
</dbReference>
<protein>
    <recommendedName>
        <fullName evidence="7">N-acylneuraminate cytidylyltransferase</fullName>
        <ecNumber evidence="7">2.7.7.43</ecNumber>
    </recommendedName>
</protein>
<dbReference type="EC" id="2.7.7.43" evidence="7"/>
<dbReference type="InterPro" id="IPR050793">
    <property type="entry name" value="CMP-NeuNAc_synthase"/>
</dbReference>
<dbReference type="UniPathway" id="UPA00628"/>
<keyword evidence="9" id="KW-0378">Hydrolase</keyword>
<dbReference type="Gene3D" id="3.90.550.10">
    <property type="entry name" value="Spore Coat Polysaccharide Biosynthesis Protein SpsA, Chain A"/>
    <property type="match status" value="1"/>
</dbReference>
<accession>A0A095ZPN8</accession>
<evidence type="ECO:0000256" key="10">
    <source>
        <dbReference type="ARBA" id="ARBA00022842"/>
    </source>
</evidence>
<keyword evidence="11" id="KW-0808">Transferase</keyword>
<evidence type="ECO:0000256" key="5">
    <source>
        <dbReference type="ARBA" id="ARBA00010726"/>
    </source>
</evidence>
<dbReference type="GO" id="GO:0006054">
    <property type="term" value="P:N-acetylneuraminate metabolic process"/>
    <property type="evidence" value="ECO:0007669"/>
    <property type="project" value="UniProtKB-UniPathway"/>
</dbReference>
<dbReference type="Proteomes" id="UP000029556">
    <property type="component" value="Unassembled WGS sequence"/>
</dbReference>
<organism evidence="11 12">
    <name type="scientific">Hoylesella buccalis DNF00853</name>
    <dbReference type="NCBI Taxonomy" id="1401074"/>
    <lineage>
        <taxon>Bacteria</taxon>
        <taxon>Pseudomonadati</taxon>
        <taxon>Bacteroidota</taxon>
        <taxon>Bacteroidia</taxon>
        <taxon>Bacteroidales</taxon>
        <taxon>Prevotellaceae</taxon>
        <taxon>Hoylesella</taxon>
    </lineage>
</organism>
<sequence length="388" mass="43253">MVIAFIPVRGDSKSIPEKNIKSFCGKPLVCWSIEALEACREVDKVIVATDSDEIERIVASRSYQKTEIYRHSAENTSDTISAESVMLAYIHAANPAPNTCFMLVQPMSPITQTKHFSEALALYQTAQYDSILSCVRNYRFFWNTDGTSMNYDYTQRPHRQNFEGTLMENGAIYINKVENILSSGNRLSGHIGIYEMPAYTGMEIEEPDDWTLMEHLMRKHVLNHATDIPKKSVKLFLCDVDGTLTDGGMYYAESGDELKKFNTRDGMGLQLLQAQGVKVGIITSENTKLVENRAKKLKVDFLVQGKRHGGKLEAAQEICDQMGITLCDVAYIGDDVNCQQLLSAVGICACPADAMRPIKEIPGIIIMQKAGGEGCVREFIDQYLLGSK</sequence>
<evidence type="ECO:0000256" key="8">
    <source>
        <dbReference type="ARBA" id="ARBA00022723"/>
    </source>
</evidence>
<dbReference type="Gene3D" id="3.40.50.1000">
    <property type="entry name" value="HAD superfamily/HAD-like"/>
    <property type="match status" value="1"/>
</dbReference>
<dbReference type="InterPro" id="IPR029044">
    <property type="entry name" value="Nucleotide-diphossugar_trans"/>
</dbReference>
<dbReference type="EMBL" id="JRNN01000028">
    <property type="protein sequence ID" value="KGF36311.1"/>
    <property type="molecule type" value="Genomic_DNA"/>
</dbReference>
<comment type="similarity">
    <text evidence="5">Belongs to the CMP-NeuNAc synthase family.</text>
</comment>
<dbReference type="PANTHER" id="PTHR21485:SF3">
    <property type="entry name" value="N-ACYLNEURAMINATE CYTIDYLYLTRANSFERASE"/>
    <property type="match status" value="1"/>
</dbReference>
<comment type="cofactor">
    <cofactor evidence="2">
        <name>Mg(2+)</name>
        <dbReference type="ChEBI" id="CHEBI:18420"/>
    </cofactor>
</comment>
<dbReference type="GO" id="GO:0008781">
    <property type="term" value="F:N-acylneuraminate cytidylyltransferase activity"/>
    <property type="evidence" value="ECO:0007669"/>
    <property type="project" value="UniProtKB-EC"/>
</dbReference>
<dbReference type="PANTHER" id="PTHR21485">
    <property type="entry name" value="HAD SUPERFAMILY MEMBERS CMAS AND KDSC"/>
    <property type="match status" value="1"/>
</dbReference>
<evidence type="ECO:0000256" key="4">
    <source>
        <dbReference type="ARBA" id="ARBA00005893"/>
    </source>
</evidence>
<proteinExistence type="inferred from homology"/>
<evidence type="ECO:0000313" key="11">
    <source>
        <dbReference type="EMBL" id="KGF36311.1"/>
    </source>
</evidence>
<dbReference type="RefSeq" id="WP_036871846.1">
    <property type="nucleotide sequence ID" value="NZ_JRNN01000028.1"/>
</dbReference>
<evidence type="ECO:0000256" key="9">
    <source>
        <dbReference type="ARBA" id="ARBA00022801"/>
    </source>
</evidence>
<evidence type="ECO:0000256" key="7">
    <source>
        <dbReference type="ARBA" id="ARBA00012491"/>
    </source>
</evidence>
<dbReference type="CDD" id="cd02513">
    <property type="entry name" value="CMP-NeuAc_Synthase"/>
    <property type="match status" value="1"/>
</dbReference>
<dbReference type="GO" id="GO:0046872">
    <property type="term" value="F:metal ion binding"/>
    <property type="evidence" value="ECO:0007669"/>
    <property type="project" value="UniProtKB-KW"/>
</dbReference>
<name>A0A095ZPN8_9BACT</name>
<dbReference type="Pfam" id="PF02348">
    <property type="entry name" value="CTP_transf_3"/>
    <property type="match status" value="1"/>
</dbReference>
<keyword evidence="11" id="KW-0548">Nucleotidyltransferase</keyword>
<keyword evidence="8" id="KW-0479">Metal-binding</keyword>
<dbReference type="SUPFAM" id="SSF56784">
    <property type="entry name" value="HAD-like"/>
    <property type="match status" value="1"/>
</dbReference>
<dbReference type="NCBIfam" id="TIGR01670">
    <property type="entry name" value="KdsC-phosphatas"/>
    <property type="match status" value="1"/>
</dbReference>
<evidence type="ECO:0000256" key="2">
    <source>
        <dbReference type="ARBA" id="ARBA00001946"/>
    </source>
</evidence>
<comment type="similarity">
    <text evidence="4">Belongs to the KdsC family.</text>
</comment>
<evidence type="ECO:0000256" key="3">
    <source>
        <dbReference type="ARBA" id="ARBA00005141"/>
    </source>
</evidence>
<evidence type="ECO:0000256" key="6">
    <source>
        <dbReference type="ARBA" id="ARBA00011881"/>
    </source>
</evidence>
<dbReference type="CDD" id="cd01630">
    <property type="entry name" value="HAD_KDO-like"/>
    <property type="match status" value="1"/>
</dbReference>
<comment type="pathway">
    <text evidence="3">Amino-sugar metabolism; N-acetylneuraminate metabolism.</text>
</comment>
<reference evidence="11 12" key="1">
    <citation type="submission" date="2014-07" db="EMBL/GenBank/DDBJ databases">
        <authorList>
            <person name="McCorrison J."/>
            <person name="Sanka R."/>
            <person name="Torralba M."/>
            <person name="Gillis M."/>
            <person name="Haft D.H."/>
            <person name="Methe B."/>
            <person name="Sutton G."/>
            <person name="Nelson K.E."/>
        </authorList>
    </citation>
    <scope>NUCLEOTIDE SEQUENCE [LARGE SCALE GENOMIC DNA]</scope>
    <source>
        <strain evidence="11 12">DNF00853</strain>
    </source>
</reference>